<protein>
    <recommendedName>
        <fullName evidence="5 18">NADH-ubiquinone oxidoreductase chain 2</fullName>
        <ecNumber evidence="4 18">7.1.1.2</ecNumber>
    </recommendedName>
</protein>
<evidence type="ECO:0000256" key="5">
    <source>
        <dbReference type="ARBA" id="ARBA00021008"/>
    </source>
</evidence>
<evidence type="ECO:0000256" key="8">
    <source>
        <dbReference type="ARBA" id="ARBA00022692"/>
    </source>
</evidence>
<feature type="transmembrane region" description="Helical" evidence="18">
    <location>
        <begin position="229"/>
        <end position="253"/>
    </location>
</feature>
<comment type="subcellular location">
    <subcellularLocation>
        <location evidence="2 18">Mitochondrion inner membrane</location>
        <topology evidence="2 18">Multi-pass membrane protein</topology>
    </subcellularLocation>
</comment>
<comment type="function">
    <text evidence="18">Core subunit of the mitochondrial membrane respiratory chain NADH dehydrogenase (Complex I) which catalyzes electron transfer from NADH through the respiratory chain, using ubiquinone as an electron acceptor. Essential for the catalytic activity and assembly of complex I.</text>
</comment>
<dbReference type="InterPro" id="IPR003917">
    <property type="entry name" value="NADH_UbQ_OxRdtase_chain2"/>
</dbReference>
<dbReference type="GO" id="GO:0008137">
    <property type="term" value="F:NADH dehydrogenase (ubiquinone) activity"/>
    <property type="evidence" value="ECO:0007669"/>
    <property type="project" value="UniProtKB-EC"/>
</dbReference>
<keyword evidence="8 18" id="KW-0812">Transmembrane</keyword>
<keyword evidence="14 18" id="KW-0830">Ubiquinone</keyword>
<feature type="transmembrane region" description="Helical" evidence="18">
    <location>
        <begin position="52"/>
        <end position="73"/>
    </location>
</feature>
<dbReference type="AlphaFoldDB" id="A0A2P1H920"/>
<evidence type="ECO:0000256" key="16">
    <source>
        <dbReference type="ARBA" id="ARBA00023136"/>
    </source>
</evidence>
<feature type="transmembrane region" description="Helical" evidence="18">
    <location>
        <begin position="85"/>
        <end position="105"/>
    </location>
</feature>
<geneLocation type="mitochondrion" evidence="20"/>
<dbReference type="PANTHER" id="PTHR46552">
    <property type="entry name" value="NADH-UBIQUINONE OXIDOREDUCTASE CHAIN 2"/>
    <property type="match status" value="1"/>
</dbReference>
<keyword evidence="7 18" id="KW-0679">Respiratory chain</keyword>
<evidence type="ECO:0000256" key="6">
    <source>
        <dbReference type="ARBA" id="ARBA00022448"/>
    </source>
</evidence>
<accession>A0A2P1H920</accession>
<dbReference type="GO" id="GO:0005743">
    <property type="term" value="C:mitochondrial inner membrane"/>
    <property type="evidence" value="ECO:0007669"/>
    <property type="project" value="UniProtKB-SubCell"/>
</dbReference>
<comment type="similarity">
    <text evidence="3 18">Belongs to the complex I subunit 2 family.</text>
</comment>
<evidence type="ECO:0000256" key="2">
    <source>
        <dbReference type="ARBA" id="ARBA00004448"/>
    </source>
</evidence>
<evidence type="ECO:0000256" key="12">
    <source>
        <dbReference type="ARBA" id="ARBA00022989"/>
    </source>
</evidence>
<keyword evidence="10 18" id="KW-1278">Translocase</keyword>
<gene>
    <name evidence="20" type="primary">nad2</name>
</gene>
<sequence length="331" mass="38127">MFYMTLVGGILLAISSNSWVGAWMGLEINLLSFIPIMMNSENVFTSEASMKYFLIQALASSILLFAIMLLTIMEKYQMTNKLSNNNLMMIPLLLKSGVAPLHWWFPSVMEGMNWVNCLILMTMQKITPMILMSTIMFPKTQIMFIIMMSVLIGSLGGLNQTSLRKMLTYSSINHMGWLLAAMLTSNNLWMIYFTIYVMMISTMILIININKISFINQTFMMNYNPILKILFFINLLSLGGLPPFLGFLSKWIIIQHMVNNNLMVIMTPMIIFSLITLFYYLRMTYSAFLMIYMKTSWNLFPSNKNFIINSMLISMSTMGFTIMSLPMSIYL</sequence>
<evidence type="ECO:0000259" key="19">
    <source>
        <dbReference type="Pfam" id="PF00361"/>
    </source>
</evidence>
<comment type="function">
    <text evidence="1">Core subunit of the mitochondrial membrane respiratory chain NADH dehydrogenase (Complex I) that is believed to belong to the minimal assembly required for catalysis. Complex I functions in the transfer of electrons from NADH to the respiratory chain. The immediate electron acceptor for the enzyme is believed to be ubiquinone.</text>
</comment>
<evidence type="ECO:0000256" key="7">
    <source>
        <dbReference type="ARBA" id="ARBA00022660"/>
    </source>
</evidence>
<dbReference type="Pfam" id="PF00361">
    <property type="entry name" value="Proton_antipo_M"/>
    <property type="match status" value="1"/>
</dbReference>
<comment type="catalytic activity">
    <reaction evidence="17 18">
        <text>a ubiquinone + NADH + 5 H(+)(in) = a ubiquinol + NAD(+) + 4 H(+)(out)</text>
        <dbReference type="Rhea" id="RHEA:29091"/>
        <dbReference type="Rhea" id="RHEA-COMP:9565"/>
        <dbReference type="Rhea" id="RHEA-COMP:9566"/>
        <dbReference type="ChEBI" id="CHEBI:15378"/>
        <dbReference type="ChEBI" id="CHEBI:16389"/>
        <dbReference type="ChEBI" id="CHEBI:17976"/>
        <dbReference type="ChEBI" id="CHEBI:57540"/>
        <dbReference type="ChEBI" id="CHEBI:57945"/>
        <dbReference type="EC" id="7.1.1.2"/>
    </reaction>
</comment>
<feature type="domain" description="NADH:quinone oxidoreductase/Mrp antiporter transmembrane" evidence="19">
    <location>
        <begin position="16"/>
        <end position="276"/>
    </location>
</feature>
<dbReference type="EMBL" id="MG882206">
    <property type="protein sequence ID" value="AVN68024.1"/>
    <property type="molecule type" value="Genomic_DNA"/>
</dbReference>
<keyword evidence="9 18" id="KW-0999">Mitochondrion inner membrane</keyword>
<evidence type="ECO:0000256" key="4">
    <source>
        <dbReference type="ARBA" id="ARBA00012944"/>
    </source>
</evidence>
<evidence type="ECO:0000256" key="18">
    <source>
        <dbReference type="RuleBase" id="RU003403"/>
    </source>
</evidence>
<evidence type="ECO:0000256" key="1">
    <source>
        <dbReference type="ARBA" id="ARBA00003257"/>
    </source>
</evidence>
<keyword evidence="15 18" id="KW-0496">Mitochondrion</keyword>
<proteinExistence type="inferred from homology"/>
<feature type="transmembrane region" description="Helical" evidence="18">
    <location>
        <begin position="141"/>
        <end position="159"/>
    </location>
</feature>
<keyword evidence="6" id="KW-0813">Transport</keyword>
<keyword evidence="12 18" id="KW-1133">Transmembrane helix</keyword>
<keyword evidence="11 18" id="KW-0249">Electron transport</keyword>
<dbReference type="InterPro" id="IPR001750">
    <property type="entry name" value="ND/Mrp_TM"/>
</dbReference>
<evidence type="ECO:0000256" key="11">
    <source>
        <dbReference type="ARBA" id="ARBA00022982"/>
    </source>
</evidence>
<organism evidence="20">
    <name type="scientific">Balta sp. Cairns, Australia</name>
    <dbReference type="NCBI Taxonomy" id="2093455"/>
    <lineage>
        <taxon>Eukaryota</taxon>
        <taxon>Metazoa</taxon>
        <taxon>Ecdysozoa</taxon>
        <taxon>Arthropoda</taxon>
        <taxon>Hexapoda</taxon>
        <taxon>Insecta</taxon>
        <taxon>Pterygota</taxon>
        <taxon>Neoptera</taxon>
        <taxon>Polyneoptera</taxon>
        <taxon>Dictyoptera</taxon>
        <taxon>Blattodea</taxon>
        <taxon>Blaberoidea</taxon>
        <taxon>Pseudophyllodromiidae</taxon>
        <taxon>Balta</taxon>
    </lineage>
</organism>
<evidence type="ECO:0000256" key="14">
    <source>
        <dbReference type="ARBA" id="ARBA00023075"/>
    </source>
</evidence>
<dbReference type="GO" id="GO:0006120">
    <property type="term" value="P:mitochondrial electron transport, NADH to ubiquinone"/>
    <property type="evidence" value="ECO:0007669"/>
    <property type="project" value="InterPro"/>
</dbReference>
<reference evidence="20" key="1">
    <citation type="journal article" date="2018" name="Mol. Biol. Evol.">
        <title>Transoceanic dispersal and plate tectonics shaped global cockroach distributions: evidence from mitochondrial phylogenomics.</title>
        <authorList>
            <person name="Bourguignon T."/>
            <person name="Qian T."/>
            <person name="Ho S.Y.W."/>
            <person name="Juna F."/>
            <person name="Wang Z."/>
            <person name="Arab D.A."/>
            <person name="Cameron S.L."/>
            <person name="Walker J."/>
            <person name="Rentz D."/>
            <person name="Evans T.A."/>
            <person name="Lo N."/>
        </authorList>
    </citation>
    <scope>NUCLEOTIDE SEQUENCE</scope>
</reference>
<dbReference type="InterPro" id="IPR050175">
    <property type="entry name" value="Complex_I_Subunit_2"/>
</dbReference>
<evidence type="ECO:0000256" key="15">
    <source>
        <dbReference type="ARBA" id="ARBA00023128"/>
    </source>
</evidence>
<keyword evidence="13 18" id="KW-0520">NAD</keyword>
<evidence type="ECO:0000256" key="10">
    <source>
        <dbReference type="ARBA" id="ARBA00022967"/>
    </source>
</evidence>
<evidence type="ECO:0000256" key="9">
    <source>
        <dbReference type="ARBA" id="ARBA00022792"/>
    </source>
</evidence>
<feature type="transmembrane region" description="Helical" evidence="18">
    <location>
        <begin position="306"/>
        <end position="329"/>
    </location>
</feature>
<evidence type="ECO:0000256" key="17">
    <source>
        <dbReference type="ARBA" id="ARBA00049551"/>
    </source>
</evidence>
<evidence type="ECO:0000256" key="13">
    <source>
        <dbReference type="ARBA" id="ARBA00023027"/>
    </source>
</evidence>
<dbReference type="EC" id="7.1.1.2" evidence="4 18"/>
<dbReference type="PANTHER" id="PTHR46552:SF1">
    <property type="entry name" value="NADH-UBIQUINONE OXIDOREDUCTASE CHAIN 2"/>
    <property type="match status" value="1"/>
</dbReference>
<evidence type="ECO:0000313" key="20">
    <source>
        <dbReference type="EMBL" id="AVN68024.1"/>
    </source>
</evidence>
<feature type="transmembrane region" description="Helical" evidence="18">
    <location>
        <begin position="189"/>
        <end position="209"/>
    </location>
</feature>
<evidence type="ECO:0000256" key="3">
    <source>
        <dbReference type="ARBA" id="ARBA00007012"/>
    </source>
</evidence>
<feature type="transmembrane region" description="Helical" evidence="18">
    <location>
        <begin position="265"/>
        <end position="285"/>
    </location>
</feature>
<keyword evidence="16 18" id="KW-0472">Membrane</keyword>
<dbReference type="PRINTS" id="PR01436">
    <property type="entry name" value="NADHDHGNASE2"/>
</dbReference>
<name>A0A2P1H920_9NEOP</name>